<feature type="compositionally biased region" description="Low complexity" evidence="8">
    <location>
        <begin position="264"/>
        <end position="273"/>
    </location>
</feature>
<sequence>MSKKSTRSSQPKPDPEAAAKPTTVSALKKILFVSKSLLELEDASSGRLCLERFHHPGKGQSALFITHPNGQIMELLEYAEPRRSWLINNEVCSNGKIYMTMPLDPTLLAVHHLRKHCDQKAISLDSIAVEDSSTTRLLTKFVPSQGLKCIADVKVSGDLTFYKYNAERTMAWLALKTRQVQAVLKAKQIHCGQNAAQSQNFVRSEKLQVENNSSDVDYLRMACDIVGRYLDIDLHEMLTHYLDIPKEIQALAEEKNAAQKRKSQQGQAGGAQSKKIKLNAESEQDQNTELKKSGLIDSDSGGSPPTPVAPTPLKEHSMTAKEKALAKGARGSKSITSFFKVK</sequence>
<organism evidence="11 12">
    <name type="scientific">Drosophila willistoni</name>
    <name type="common">Fruit fly</name>
    <dbReference type="NCBI Taxonomy" id="7260"/>
    <lineage>
        <taxon>Eukaryota</taxon>
        <taxon>Metazoa</taxon>
        <taxon>Ecdysozoa</taxon>
        <taxon>Arthropoda</taxon>
        <taxon>Hexapoda</taxon>
        <taxon>Insecta</taxon>
        <taxon>Pterygota</taxon>
        <taxon>Neoptera</taxon>
        <taxon>Endopterygota</taxon>
        <taxon>Diptera</taxon>
        <taxon>Brachycera</taxon>
        <taxon>Muscomorpha</taxon>
        <taxon>Ephydroidea</taxon>
        <taxon>Drosophilidae</taxon>
        <taxon>Drosophila</taxon>
        <taxon>Sophophora</taxon>
    </lineage>
</organism>
<dbReference type="FunFam" id="1.10.20.120:FF:000002">
    <property type="entry name" value="Ribonuclease H2 subunit B"/>
    <property type="match status" value="1"/>
</dbReference>
<dbReference type="Pfam" id="PF17745">
    <property type="entry name" value="Ydr279_N"/>
    <property type="match status" value="1"/>
</dbReference>
<dbReference type="GO" id="GO:0005654">
    <property type="term" value="C:nucleoplasm"/>
    <property type="evidence" value="ECO:0007669"/>
    <property type="project" value="TreeGrafter"/>
</dbReference>
<gene>
    <name evidence="11" type="primary">Dwil\GK25236</name>
    <name evidence="11" type="ORF">Dwil_GK25236</name>
</gene>
<name>B4NEQ8_DROWI</name>
<dbReference type="GO" id="GO:0032299">
    <property type="term" value="C:ribonuclease H2 complex"/>
    <property type="evidence" value="ECO:0007669"/>
    <property type="project" value="InterPro"/>
</dbReference>
<comment type="similarity">
    <text evidence="2">Belongs to the RNase H2 subunit B family.</text>
</comment>
<dbReference type="Gene3D" id="1.10.20.120">
    <property type="match status" value="1"/>
</dbReference>
<dbReference type="AlphaFoldDB" id="B4NEQ8"/>
<protein>
    <recommendedName>
        <fullName evidence="4">Ribonuclease H2 subunit B</fullName>
    </recommendedName>
    <alternativeName>
        <fullName evidence="7">Ribonuclease HI subunit B</fullName>
    </alternativeName>
</protein>
<dbReference type="KEGG" id="dwi:6649228"/>
<dbReference type="PANTHER" id="PTHR13383:SF11">
    <property type="entry name" value="RIBONUCLEASE H2 SUBUNIT B"/>
    <property type="match status" value="1"/>
</dbReference>
<evidence type="ECO:0000256" key="3">
    <source>
        <dbReference type="ARBA" id="ARBA00011277"/>
    </source>
</evidence>
<feature type="domain" description="Ribonuclease H2 subunit B wHTH" evidence="9">
    <location>
        <begin position="125"/>
        <end position="238"/>
    </location>
</feature>
<feature type="domain" description="Rnh202 triple barrel" evidence="10">
    <location>
        <begin position="47"/>
        <end position="104"/>
    </location>
</feature>
<dbReference type="FunCoup" id="B4NEQ8">
    <property type="interactions" value="581"/>
</dbReference>
<keyword evidence="12" id="KW-1185">Reference proteome</keyword>
<dbReference type="Pfam" id="PF09468">
    <property type="entry name" value="RNase_H2-Ydr279"/>
    <property type="match status" value="1"/>
</dbReference>
<dbReference type="EMBL" id="CH964239">
    <property type="protein sequence ID" value="EDW82227.1"/>
    <property type="molecule type" value="Genomic_DNA"/>
</dbReference>
<comment type="subunit">
    <text evidence="3">The RNase H2 complex is a heterotrimer composed of the catalytic subunit RNASEH2A and the non-catalytic subunits RNASEH2B and RNASEH2C.</text>
</comment>
<evidence type="ECO:0000256" key="7">
    <source>
        <dbReference type="ARBA" id="ARBA00033464"/>
    </source>
</evidence>
<evidence type="ECO:0000256" key="1">
    <source>
        <dbReference type="ARBA" id="ARBA00004123"/>
    </source>
</evidence>
<evidence type="ECO:0000256" key="2">
    <source>
        <dbReference type="ARBA" id="ARBA00009823"/>
    </source>
</evidence>
<evidence type="ECO:0000256" key="5">
    <source>
        <dbReference type="ARBA" id="ARBA00023242"/>
    </source>
</evidence>
<feature type="compositionally biased region" description="Basic and acidic residues" evidence="8">
    <location>
        <begin position="313"/>
        <end position="325"/>
    </location>
</feature>
<evidence type="ECO:0000256" key="6">
    <source>
        <dbReference type="ARBA" id="ARBA00024778"/>
    </source>
</evidence>
<proteinExistence type="inferred from homology"/>
<dbReference type="GO" id="GO:0006401">
    <property type="term" value="P:RNA catabolic process"/>
    <property type="evidence" value="ECO:0007669"/>
    <property type="project" value="TreeGrafter"/>
</dbReference>
<dbReference type="PhylomeDB" id="B4NEQ8"/>
<dbReference type="SMR" id="B4NEQ8"/>
<dbReference type="eggNOG" id="KOG4705">
    <property type="taxonomic scope" value="Eukaryota"/>
</dbReference>
<evidence type="ECO:0000256" key="8">
    <source>
        <dbReference type="SAM" id="MobiDB-lite"/>
    </source>
</evidence>
<dbReference type="Gene3D" id="2.20.25.530">
    <property type="match status" value="1"/>
</dbReference>
<evidence type="ECO:0000259" key="10">
    <source>
        <dbReference type="Pfam" id="PF17745"/>
    </source>
</evidence>
<evidence type="ECO:0000256" key="4">
    <source>
        <dbReference type="ARBA" id="ARBA00019062"/>
    </source>
</evidence>
<accession>B4NEQ8</accession>
<evidence type="ECO:0000313" key="12">
    <source>
        <dbReference type="Proteomes" id="UP000007798"/>
    </source>
</evidence>
<dbReference type="STRING" id="7260.B4NEQ8"/>
<feature type="compositionally biased region" description="Polar residues" evidence="8">
    <location>
        <begin position="333"/>
        <end position="342"/>
    </location>
</feature>
<feature type="region of interest" description="Disordered" evidence="8">
    <location>
        <begin position="1"/>
        <end position="21"/>
    </location>
</feature>
<dbReference type="InterPro" id="IPR019024">
    <property type="entry name" value="RNase_H2_suB_wHTH"/>
</dbReference>
<feature type="region of interest" description="Disordered" evidence="8">
    <location>
        <begin position="257"/>
        <end position="342"/>
    </location>
</feature>
<dbReference type="InterPro" id="IPR041195">
    <property type="entry name" value="Rnh202_N"/>
</dbReference>
<dbReference type="InterPro" id="IPR040456">
    <property type="entry name" value="RNase_H2_suB"/>
</dbReference>
<dbReference type="OMA" id="QIHCGHS"/>
<dbReference type="InParanoid" id="B4NEQ8"/>
<dbReference type="OrthoDB" id="29098at2759"/>
<dbReference type="Proteomes" id="UP000007798">
    <property type="component" value="Unassembled WGS sequence"/>
</dbReference>
<reference evidence="11 12" key="1">
    <citation type="journal article" date="2007" name="Nature">
        <title>Evolution of genes and genomes on the Drosophila phylogeny.</title>
        <authorList>
            <consortium name="Drosophila 12 Genomes Consortium"/>
            <person name="Clark A.G."/>
            <person name="Eisen M.B."/>
            <person name="Smith D.R."/>
            <person name="Bergman C.M."/>
            <person name="Oliver B."/>
            <person name="Markow T.A."/>
            <person name="Kaufman T.C."/>
            <person name="Kellis M."/>
            <person name="Gelbart W."/>
            <person name="Iyer V.N."/>
            <person name="Pollard D.A."/>
            <person name="Sackton T.B."/>
            <person name="Larracuente A.M."/>
            <person name="Singh N.D."/>
            <person name="Abad J.P."/>
            <person name="Abt D.N."/>
            <person name="Adryan B."/>
            <person name="Aguade M."/>
            <person name="Akashi H."/>
            <person name="Anderson W.W."/>
            <person name="Aquadro C.F."/>
            <person name="Ardell D.H."/>
            <person name="Arguello R."/>
            <person name="Artieri C.G."/>
            <person name="Barbash D.A."/>
            <person name="Barker D."/>
            <person name="Barsanti P."/>
            <person name="Batterham P."/>
            <person name="Batzoglou S."/>
            <person name="Begun D."/>
            <person name="Bhutkar A."/>
            <person name="Blanco E."/>
            <person name="Bosak S.A."/>
            <person name="Bradley R.K."/>
            <person name="Brand A.D."/>
            <person name="Brent M.R."/>
            <person name="Brooks A.N."/>
            <person name="Brown R.H."/>
            <person name="Butlin R.K."/>
            <person name="Caggese C."/>
            <person name="Calvi B.R."/>
            <person name="Bernardo de Carvalho A."/>
            <person name="Caspi A."/>
            <person name="Castrezana S."/>
            <person name="Celniker S.E."/>
            <person name="Chang J.L."/>
            <person name="Chapple C."/>
            <person name="Chatterji S."/>
            <person name="Chinwalla A."/>
            <person name="Civetta A."/>
            <person name="Clifton S.W."/>
            <person name="Comeron J.M."/>
            <person name="Costello J.C."/>
            <person name="Coyne J.A."/>
            <person name="Daub J."/>
            <person name="David R.G."/>
            <person name="Delcher A.L."/>
            <person name="Delehaunty K."/>
            <person name="Do C.B."/>
            <person name="Ebling H."/>
            <person name="Edwards K."/>
            <person name="Eickbush T."/>
            <person name="Evans J.D."/>
            <person name="Filipski A."/>
            <person name="Findeiss S."/>
            <person name="Freyhult E."/>
            <person name="Fulton L."/>
            <person name="Fulton R."/>
            <person name="Garcia A.C."/>
            <person name="Gardiner A."/>
            <person name="Garfield D.A."/>
            <person name="Garvin B.E."/>
            <person name="Gibson G."/>
            <person name="Gilbert D."/>
            <person name="Gnerre S."/>
            <person name="Godfrey J."/>
            <person name="Good R."/>
            <person name="Gotea V."/>
            <person name="Gravely B."/>
            <person name="Greenberg A.J."/>
            <person name="Griffiths-Jones S."/>
            <person name="Gross S."/>
            <person name="Guigo R."/>
            <person name="Gustafson E.A."/>
            <person name="Haerty W."/>
            <person name="Hahn M.W."/>
            <person name="Halligan D.L."/>
            <person name="Halpern A.L."/>
            <person name="Halter G.M."/>
            <person name="Han M.V."/>
            <person name="Heger A."/>
            <person name="Hillier L."/>
            <person name="Hinrichs A.S."/>
            <person name="Holmes I."/>
            <person name="Hoskins R.A."/>
            <person name="Hubisz M.J."/>
            <person name="Hultmark D."/>
            <person name="Huntley M.A."/>
            <person name="Jaffe D.B."/>
            <person name="Jagadeeshan S."/>
            <person name="Jeck W.R."/>
            <person name="Johnson J."/>
            <person name="Jones C.D."/>
            <person name="Jordan W.C."/>
            <person name="Karpen G.H."/>
            <person name="Kataoka E."/>
            <person name="Keightley P.D."/>
            <person name="Kheradpour P."/>
            <person name="Kirkness E.F."/>
            <person name="Koerich L.B."/>
            <person name="Kristiansen K."/>
            <person name="Kudrna D."/>
            <person name="Kulathinal R.J."/>
            <person name="Kumar S."/>
            <person name="Kwok R."/>
            <person name="Lander E."/>
            <person name="Langley C.H."/>
            <person name="Lapoint R."/>
            <person name="Lazzaro B.P."/>
            <person name="Lee S.J."/>
            <person name="Levesque L."/>
            <person name="Li R."/>
            <person name="Lin C.F."/>
            <person name="Lin M.F."/>
            <person name="Lindblad-Toh K."/>
            <person name="Llopart A."/>
            <person name="Long M."/>
            <person name="Low L."/>
            <person name="Lozovsky E."/>
            <person name="Lu J."/>
            <person name="Luo M."/>
            <person name="Machado C.A."/>
            <person name="Makalowski W."/>
            <person name="Marzo M."/>
            <person name="Matsuda M."/>
            <person name="Matzkin L."/>
            <person name="McAllister B."/>
            <person name="McBride C.S."/>
            <person name="McKernan B."/>
            <person name="McKernan K."/>
            <person name="Mendez-Lago M."/>
            <person name="Minx P."/>
            <person name="Mollenhauer M.U."/>
            <person name="Montooth K."/>
            <person name="Mount S.M."/>
            <person name="Mu X."/>
            <person name="Myers E."/>
            <person name="Negre B."/>
            <person name="Newfeld S."/>
            <person name="Nielsen R."/>
            <person name="Noor M.A."/>
            <person name="O'Grady P."/>
            <person name="Pachter L."/>
            <person name="Papaceit M."/>
            <person name="Parisi M.J."/>
            <person name="Parisi M."/>
            <person name="Parts L."/>
            <person name="Pedersen J.S."/>
            <person name="Pesole G."/>
            <person name="Phillippy A.M."/>
            <person name="Ponting C.P."/>
            <person name="Pop M."/>
            <person name="Porcelli D."/>
            <person name="Powell J.R."/>
            <person name="Prohaska S."/>
            <person name="Pruitt K."/>
            <person name="Puig M."/>
            <person name="Quesneville H."/>
            <person name="Ram K.R."/>
            <person name="Rand D."/>
            <person name="Rasmussen M.D."/>
            <person name="Reed L.K."/>
            <person name="Reenan R."/>
            <person name="Reily A."/>
            <person name="Remington K.A."/>
            <person name="Rieger T.T."/>
            <person name="Ritchie M.G."/>
            <person name="Robin C."/>
            <person name="Rogers Y.H."/>
            <person name="Rohde C."/>
            <person name="Rozas J."/>
            <person name="Rubenfield M.J."/>
            <person name="Ruiz A."/>
            <person name="Russo S."/>
            <person name="Salzberg S.L."/>
            <person name="Sanchez-Gracia A."/>
            <person name="Saranga D.J."/>
            <person name="Sato H."/>
            <person name="Schaeffer S.W."/>
            <person name="Schatz M.C."/>
            <person name="Schlenke T."/>
            <person name="Schwartz R."/>
            <person name="Segarra C."/>
            <person name="Singh R.S."/>
            <person name="Sirot L."/>
            <person name="Sirota M."/>
            <person name="Sisneros N.B."/>
            <person name="Smith C.D."/>
            <person name="Smith T.F."/>
            <person name="Spieth J."/>
            <person name="Stage D.E."/>
            <person name="Stark A."/>
            <person name="Stephan W."/>
            <person name="Strausberg R.L."/>
            <person name="Strempel S."/>
            <person name="Sturgill D."/>
            <person name="Sutton G."/>
            <person name="Sutton G.G."/>
            <person name="Tao W."/>
            <person name="Teichmann S."/>
            <person name="Tobari Y.N."/>
            <person name="Tomimura Y."/>
            <person name="Tsolas J.M."/>
            <person name="Valente V.L."/>
            <person name="Venter E."/>
            <person name="Venter J.C."/>
            <person name="Vicario S."/>
            <person name="Vieira F.G."/>
            <person name="Vilella A.J."/>
            <person name="Villasante A."/>
            <person name="Walenz B."/>
            <person name="Wang J."/>
            <person name="Wasserman M."/>
            <person name="Watts T."/>
            <person name="Wilson D."/>
            <person name="Wilson R.K."/>
            <person name="Wing R.A."/>
            <person name="Wolfner M.F."/>
            <person name="Wong A."/>
            <person name="Wong G.K."/>
            <person name="Wu C.I."/>
            <person name="Wu G."/>
            <person name="Yamamoto D."/>
            <person name="Yang H.P."/>
            <person name="Yang S.P."/>
            <person name="Yorke J.A."/>
            <person name="Yoshida K."/>
            <person name="Zdobnov E."/>
            <person name="Zhang P."/>
            <person name="Zhang Y."/>
            <person name="Zimin A.V."/>
            <person name="Baldwin J."/>
            <person name="Abdouelleil A."/>
            <person name="Abdulkadir J."/>
            <person name="Abebe A."/>
            <person name="Abera B."/>
            <person name="Abreu J."/>
            <person name="Acer S.C."/>
            <person name="Aftuck L."/>
            <person name="Alexander A."/>
            <person name="An P."/>
            <person name="Anderson E."/>
            <person name="Anderson S."/>
            <person name="Arachi H."/>
            <person name="Azer M."/>
            <person name="Bachantsang P."/>
            <person name="Barry A."/>
            <person name="Bayul T."/>
            <person name="Berlin A."/>
            <person name="Bessette D."/>
            <person name="Bloom T."/>
            <person name="Blye J."/>
            <person name="Boguslavskiy L."/>
            <person name="Bonnet C."/>
            <person name="Boukhgalter B."/>
            <person name="Bourzgui I."/>
            <person name="Brown A."/>
            <person name="Cahill P."/>
            <person name="Channer S."/>
            <person name="Cheshatsang Y."/>
            <person name="Chuda L."/>
            <person name="Citroen M."/>
            <person name="Collymore A."/>
            <person name="Cooke P."/>
            <person name="Costello M."/>
            <person name="D'Aco K."/>
            <person name="Daza R."/>
            <person name="De Haan G."/>
            <person name="DeGray S."/>
            <person name="DeMaso C."/>
            <person name="Dhargay N."/>
            <person name="Dooley K."/>
            <person name="Dooley E."/>
            <person name="Doricent M."/>
            <person name="Dorje P."/>
            <person name="Dorjee K."/>
            <person name="Dupes A."/>
            <person name="Elong R."/>
            <person name="Falk J."/>
            <person name="Farina A."/>
            <person name="Faro S."/>
            <person name="Ferguson D."/>
            <person name="Fisher S."/>
            <person name="Foley C.D."/>
            <person name="Franke A."/>
            <person name="Friedrich D."/>
            <person name="Gadbois L."/>
            <person name="Gearin G."/>
            <person name="Gearin C.R."/>
            <person name="Giannoukos G."/>
            <person name="Goode T."/>
            <person name="Graham J."/>
            <person name="Grandbois E."/>
            <person name="Grewal S."/>
            <person name="Gyaltsen K."/>
            <person name="Hafez N."/>
            <person name="Hagos B."/>
            <person name="Hall J."/>
            <person name="Henson C."/>
            <person name="Hollinger A."/>
            <person name="Honan T."/>
            <person name="Huard M.D."/>
            <person name="Hughes L."/>
            <person name="Hurhula B."/>
            <person name="Husby M.E."/>
            <person name="Kamat A."/>
            <person name="Kanga B."/>
            <person name="Kashin S."/>
            <person name="Khazanovich D."/>
            <person name="Kisner P."/>
            <person name="Lance K."/>
            <person name="Lara M."/>
            <person name="Lee W."/>
            <person name="Lennon N."/>
            <person name="Letendre F."/>
            <person name="LeVine R."/>
            <person name="Lipovsky A."/>
            <person name="Liu X."/>
            <person name="Liu J."/>
            <person name="Liu S."/>
            <person name="Lokyitsang T."/>
            <person name="Lokyitsang Y."/>
            <person name="Lubonja R."/>
            <person name="Lui A."/>
            <person name="MacDonald P."/>
            <person name="Magnisalis V."/>
            <person name="Maru K."/>
            <person name="Matthews C."/>
            <person name="McCusker W."/>
            <person name="McDonough S."/>
            <person name="Mehta T."/>
            <person name="Meldrim J."/>
            <person name="Meneus L."/>
            <person name="Mihai O."/>
            <person name="Mihalev A."/>
            <person name="Mihova T."/>
            <person name="Mittelman R."/>
            <person name="Mlenga V."/>
            <person name="Montmayeur A."/>
            <person name="Mulrain L."/>
            <person name="Navidi A."/>
            <person name="Naylor J."/>
            <person name="Negash T."/>
            <person name="Nguyen T."/>
            <person name="Nguyen N."/>
            <person name="Nicol R."/>
            <person name="Norbu C."/>
            <person name="Norbu N."/>
            <person name="Novod N."/>
            <person name="O'Neill B."/>
            <person name="Osman S."/>
            <person name="Markiewicz E."/>
            <person name="Oyono O.L."/>
            <person name="Patti C."/>
            <person name="Phunkhang P."/>
            <person name="Pierre F."/>
            <person name="Priest M."/>
            <person name="Raghuraman S."/>
            <person name="Rege F."/>
            <person name="Reyes R."/>
            <person name="Rise C."/>
            <person name="Rogov P."/>
            <person name="Ross K."/>
            <person name="Ryan E."/>
            <person name="Settipalli S."/>
            <person name="Shea T."/>
            <person name="Sherpa N."/>
            <person name="Shi L."/>
            <person name="Shih D."/>
            <person name="Sparrow T."/>
            <person name="Spaulding J."/>
            <person name="Stalker J."/>
            <person name="Stange-Thomann N."/>
            <person name="Stavropoulos S."/>
            <person name="Stone C."/>
            <person name="Strader C."/>
            <person name="Tesfaye S."/>
            <person name="Thomson T."/>
            <person name="Thoulutsang Y."/>
            <person name="Thoulutsang D."/>
            <person name="Topham K."/>
            <person name="Topping I."/>
            <person name="Tsamla T."/>
            <person name="Vassiliev H."/>
            <person name="Vo A."/>
            <person name="Wangchuk T."/>
            <person name="Wangdi T."/>
            <person name="Weiand M."/>
            <person name="Wilkinson J."/>
            <person name="Wilson A."/>
            <person name="Yadav S."/>
            <person name="Young G."/>
            <person name="Yu Q."/>
            <person name="Zembek L."/>
            <person name="Zhong D."/>
            <person name="Zimmer A."/>
            <person name="Zwirko Z."/>
            <person name="Jaffe D.B."/>
            <person name="Alvarez P."/>
            <person name="Brockman W."/>
            <person name="Butler J."/>
            <person name="Chin C."/>
            <person name="Gnerre S."/>
            <person name="Grabherr M."/>
            <person name="Kleber M."/>
            <person name="Mauceli E."/>
            <person name="MacCallum I."/>
        </authorList>
    </citation>
    <scope>NUCLEOTIDE SEQUENCE [LARGE SCALE GENOMIC DNA]</scope>
    <source>
        <strain evidence="12">Tucson 14030-0811.24</strain>
    </source>
</reference>
<keyword evidence="5" id="KW-0539">Nucleus</keyword>
<dbReference type="HOGENOM" id="CLU_059802_1_0_1"/>
<dbReference type="CDD" id="cd09270">
    <property type="entry name" value="RNase_H2-B"/>
    <property type="match status" value="1"/>
</dbReference>
<comment type="subcellular location">
    <subcellularLocation>
        <location evidence="1">Nucleus</location>
    </subcellularLocation>
</comment>
<comment type="function">
    <text evidence="6">Non catalytic subunit of RNase H2, an endonuclease that specifically degrades the RNA of RNA:DNA hybrids. Participates in DNA replication, possibly by mediating the removal of lagging-strand Okazaki fragment RNA primers during DNA replication. Mediates the excision of single ribonucleotides from DNA:RNA duplexes.</text>
</comment>
<evidence type="ECO:0000313" key="11">
    <source>
        <dbReference type="EMBL" id="EDW82227.1"/>
    </source>
</evidence>
<evidence type="ECO:0000259" key="9">
    <source>
        <dbReference type="Pfam" id="PF09468"/>
    </source>
</evidence>
<dbReference type="PANTHER" id="PTHR13383">
    <property type="entry name" value="RIBONUCLEASE H2 SUBUNIT B"/>
    <property type="match status" value="1"/>
</dbReference>